<accession>A0ABD1GMT8</accession>
<reference evidence="10 11" key="1">
    <citation type="submission" date="2024-06" db="EMBL/GenBank/DDBJ databases">
        <title>A chromosome level genome sequence of Diviner's sage (Salvia divinorum).</title>
        <authorList>
            <person name="Ford S.A."/>
            <person name="Ro D.-K."/>
            <person name="Ness R.W."/>
            <person name="Phillips M.A."/>
        </authorList>
    </citation>
    <scope>NUCLEOTIDE SEQUENCE [LARGE SCALE GENOMIC DNA]</scope>
    <source>
        <strain evidence="10">SAF-2024a</strain>
        <tissue evidence="10">Leaf</tissue>
    </source>
</reference>
<evidence type="ECO:0000256" key="1">
    <source>
        <dbReference type="ARBA" id="ARBA00022679"/>
    </source>
</evidence>
<dbReference type="PANTHER" id="PTHR37984:SF5">
    <property type="entry name" value="PROTEIN NYNRIN-LIKE"/>
    <property type="match status" value="1"/>
</dbReference>
<dbReference type="EMBL" id="JBEAFC010000008">
    <property type="protein sequence ID" value="KAL1545279.1"/>
    <property type="molecule type" value="Genomic_DNA"/>
</dbReference>
<dbReference type="InterPro" id="IPR000477">
    <property type="entry name" value="RT_dom"/>
</dbReference>
<dbReference type="Pfam" id="PF00078">
    <property type="entry name" value="RVT_1"/>
    <property type="match status" value="1"/>
</dbReference>
<dbReference type="Gene3D" id="3.30.70.270">
    <property type="match status" value="2"/>
</dbReference>
<dbReference type="PANTHER" id="PTHR37984">
    <property type="entry name" value="PROTEIN CBG26694"/>
    <property type="match status" value="1"/>
</dbReference>
<keyword evidence="6" id="KW-0695">RNA-directed DNA polymerase</keyword>
<evidence type="ECO:0000256" key="2">
    <source>
        <dbReference type="ARBA" id="ARBA00022695"/>
    </source>
</evidence>
<dbReference type="Gene3D" id="3.10.10.10">
    <property type="entry name" value="HIV Type 1 Reverse Transcriptase, subunit A, domain 1"/>
    <property type="match status" value="1"/>
</dbReference>
<feature type="domain" description="Reverse transcriptase RNase H-like" evidence="9">
    <location>
        <begin position="432"/>
        <end position="535"/>
    </location>
</feature>
<organism evidence="10 11">
    <name type="scientific">Salvia divinorum</name>
    <name type="common">Maria pastora</name>
    <name type="synonym">Diviner's sage</name>
    <dbReference type="NCBI Taxonomy" id="28513"/>
    <lineage>
        <taxon>Eukaryota</taxon>
        <taxon>Viridiplantae</taxon>
        <taxon>Streptophyta</taxon>
        <taxon>Embryophyta</taxon>
        <taxon>Tracheophyta</taxon>
        <taxon>Spermatophyta</taxon>
        <taxon>Magnoliopsida</taxon>
        <taxon>eudicotyledons</taxon>
        <taxon>Gunneridae</taxon>
        <taxon>Pentapetalae</taxon>
        <taxon>asterids</taxon>
        <taxon>lamiids</taxon>
        <taxon>Lamiales</taxon>
        <taxon>Lamiaceae</taxon>
        <taxon>Nepetoideae</taxon>
        <taxon>Mentheae</taxon>
        <taxon>Salviinae</taxon>
        <taxon>Salvia</taxon>
        <taxon>Salvia subgen. Calosphace</taxon>
    </lineage>
</organism>
<proteinExistence type="predicted"/>
<keyword evidence="3" id="KW-0540">Nuclease</keyword>
<gene>
    <name evidence="10" type="ORF">AAHA92_22022</name>
</gene>
<dbReference type="CDD" id="cd01647">
    <property type="entry name" value="RT_LTR"/>
    <property type="match status" value="1"/>
</dbReference>
<dbReference type="Pfam" id="PF17917">
    <property type="entry name" value="RT_RNaseH"/>
    <property type="match status" value="1"/>
</dbReference>
<evidence type="ECO:0000313" key="10">
    <source>
        <dbReference type="EMBL" id="KAL1545279.1"/>
    </source>
</evidence>
<evidence type="ECO:0000256" key="5">
    <source>
        <dbReference type="ARBA" id="ARBA00022801"/>
    </source>
</evidence>
<evidence type="ECO:0000256" key="4">
    <source>
        <dbReference type="ARBA" id="ARBA00022759"/>
    </source>
</evidence>
<evidence type="ECO:0000256" key="6">
    <source>
        <dbReference type="ARBA" id="ARBA00022918"/>
    </source>
</evidence>
<dbReference type="Proteomes" id="UP001567538">
    <property type="component" value="Unassembled WGS sequence"/>
</dbReference>
<evidence type="ECO:0000259" key="8">
    <source>
        <dbReference type="Pfam" id="PF00078"/>
    </source>
</evidence>
<feature type="region of interest" description="Disordered" evidence="7">
    <location>
        <begin position="15"/>
        <end position="49"/>
    </location>
</feature>
<feature type="compositionally biased region" description="Basic and acidic residues" evidence="7">
    <location>
        <begin position="22"/>
        <end position="35"/>
    </location>
</feature>
<evidence type="ECO:0008006" key="12">
    <source>
        <dbReference type="Google" id="ProtNLM"/>
    </source>
</evidence>
<dbReference type="InterPro" id="IPR043502">
    <property type="entry name" value="DNA/RNA_pol_sf"/>
</dbReference>
<evidence type="ECO:0000256" key="3">
    <source>
        <dbReference type="ARBA" id="ARBA00022722"/>
    </source>
</evidence>
<dbReference type="InterPro" id="IPR050951">
    <property type="entry name" value="Retrovirus_Pol_polyprotein"/>
</dbReference>
<keyword evidence="5" id="KW-0378">Hydrolase</keyword>
<keyword evidence="2" id="KW-0548">Nucleotidyltransferase</keyword>
<evidence type="ECO:0000259" key="9">
    <source>
        <dbReference type="Pfam" id="PF17917"/>
    </source>
</evidence>
<dbReference type="CDD" id="cd09274">
    <property type="entry name" value="RNase_HI_RT_Ty3"/>
    <property type="match status" value="1"/>
</dbReference>
<comment type="caution">
    <text evidence="10">The sequence shown here is derived from an EMBL/GenBank/DDBJ whole genome shotgun (WGS) entry which is preliminary data.</text>
</comment>
<keyword evidence="1" id="KW-0808">Transferase</keyword>
<protein>
    <recommendedName>
        <fullName evidence="12">Reverse transcriptase</fullName>
    </recommendedName>
</protein>
<name>A0ABD1GMT8_SALDI</name>
<keyword evidence="11" id="KW-1185">Reference proteome</keyword>
<dbReference type="FunFam" id="3.30.70.270:FF:000020">
    <property type="entry name" value="Transposon Tf2-6 polyprotein-like Protein"/>
    <property type="match status" value="1"/>
</dbReference>
<dbReference type="InterPro" id="IPR043128">
    <property type="entry name" value="Rev_trsase/Diguanyl_cyclase"/>
</dbReference>
<dbReference type="GO" id="GO:0016787">
    <property type="term" value="F:hydrolase activity"/>
    <property type="evidence" value="ECO:0007669"/>
    <property type="project" value="UniProtKB-KW"/>
</dbReference>
<sequence>MDFCQPNAVRSSGISKLTRMNEVAEKEDPATKSMERNSLPSEKSPAEKKLKKLPPGLKYAYLGENEILPVIINSKLTEGQEERLMEVLGRNKGAIGWTLSDLVGISPDLCMYHICLEEEAKPYRDPQRKLNPNMREEVMKEILKLLSLGIIYSVPDSEWVSPVHMVPKKSGIQVVTNDNNELVPARLVTGWRMCIDYRKLHTATRKDHFPLPFIDQMLERLAGKQYFCFLDGYSGYFQIYIDPEDQAKTTFTCPFGTYAYRRMPFGLCNAPGTFQRCMMSIFSDLLEDCIEIFMDDFTVYGDSFEACLQHLNKVLEICQTKNLVLNYEKCHFMVTEGIVLGHVVSEKGIQVDQAKVDVIAKLPHPTIHKEIRGFLGHAGFYRRFIKDFAKIAQPLTRLLQNEVEFDFNDECKEAFKLLKERLITAPIIHSPDWNYPFEIMCDASDLAVGAVLGQKIDGKNYVIFYASKTLNQAQRNYDTTEKEMLAVVYSFKKFRPYLLGSQVIVFTDHATIKYLLAKKELKPRLIRWVLLLQEFNWEVRDKKGTKNRVADHLSRVTQGEDEEEIPDAFPEEHIYLITRHPQLISWAHHMAQLDQVDTSEGAKKNNEPWFADLANYLVTGELPCSSDATRAQELKLKSEAKYYFWDDPYLWKMEGGG</sequence>
<evidence type="ECO:0000313" key="11">
    <source>
        <dbReference type="Proteomes" id="UP001567538"/>
    </source>
</evidence>
<feature type="domain" description="Reverse transcriptase" evidence="8">
    <location>
        <begin position="188"/>
        <end position="343"/>
    </location>
</feature>
<dbReference type="GO" id="GO:0004519">
    <property type="term" value="F:endonuclease activity"/>
    <property type="evidence" value="ECO:0007669"/>
    <property type="project" value="UniProtKB-KW"/>
</dbReference>
<keyword evidence="4" id="KW-0255">Endonuclease</keyword>
<dbReference type="SUPFAM" id="SSF56672">
    <property type="entry name" value="DNA/RNA polymerases"/>
    <property type="match status" value="1"/>
</dbReference>
<dbReference type="GO" id="GO:0003964">
    <property type="term" value="F:RNA-directed DNA polymerase activity"/>
    <property type="evidence" value="ECO:0007669"/>
    <property type="project" value="UniProtKB-KW"/>
</dbReference>
<evidence type="ECO:0000256" key="7">
    <source>
        <dbReference type="SAM" id="MobiDB-lite"/>
    </source>
</evidence>
<dbReference type="InterPro" id="IPR041373">
    <property type="entry name" value="RT_RNaseH"/>
</dbReference>
<dbReference type="AlphaFoldDB" id="A0ABD1GMT8"/>